<feature type="non-terminal residue" evidence="1">
    <location>
        <position position="1"/>
    </location>
</feature>
<evidence type="ECO:0008006" key="3">
    <source>
        <dbReference type="Google" id="ProtNLM"/>
    </source>
</evidence>
<comment type="caution">
    <text evidence="1">The sequence shown here is derived from an EMBL/GenBank/DDBJ whole genome shotgun (WGS) entry which is preliminary data.</text>
</comment>
<dbReference type="EMBL" id="CAXKWB010196324">
    <property type="protein sequence ID" value="CAL4257928.1"/>
    <property type="molecule type" value="Genomic_DNA"/>
</dbReference>
<evidence type="ECO:0000313" key="1">
    <source>
        <dbReference type="EMBL" id="CAL4257928.1"/>
    </source>
</evidence>
<organism evidence="1 2">
    <name type="scientific">Meganyctiphanes norvegica</name>
    <name type="common">Northern krill</name>
    <name type="synonym">Thysanopoda norvegica</name>
    <dbReference type="NCBI Taxonomy" id="48144"/>
    <lineage>
        <taxon>Eukaryota</taxon>
        <taxon>Metazoa</taxon>
        <taxon>Ecdysozoa</taxon>
        <taxon>Arthropoda</taxon>
        <taxon>Crustacea</taxon>
        <taxon>Multicrustacea</taxon>
        <taxon>Malacostraca</taxon>
        <taxon>Eumalacostraca</taxon>
        <taxon>Eucarida</taxon>
        <taxon>Euphausiacea</taxon>
        <taxon>Euphausiidae</taxon>
        <taxon>Meganyctiphanes</taxon>
    </lineage>
</organism>
<accession>A0AAV2SY70</accession>
<evidence type="ECO:0000313" key="2">
    <source>
        <dbReference type="Proteomes" id="UP001497623"/>
    </source>
</evidence>
<proteinExistence type="predicted"/>
<dbReference type="Proteomes" id="UP001497623">
    <property type="component" value="Unassembled WGS sequence"/>
</dbReference>
<reference evidence="1 2" key="1">
    <citation type="submission" date="2024-05" db="EMBL/GenBank/DDBJ databases">
        <authorList>
            <person name="Wallberg A."/>
        </authorList>
    </citation>
    <scope>NUCLEOTIDE SEQUENCE [LARGE SCALE GENOMIC DNA]</scope>
</reference>
<name>A0AAV2SY70_MEGNR</name>
<keyword evidence="2" id="KW-1185">Reference proteome</keyword>
<protein>
    <recommendedName>
        <fullName evidence="3">Apolipoprotein B</fullName>
    </recommendedName>
</protein>
<feature type="non-terminal residue" evidence="1">
    <location>
        <position position="235"/>
    </location>
</feature>
<gene>
    <name evidence="1" type="ORF">MNOR_LOCUS42090</name>
</gene>
<dbReference type="AlphaFoldDB" id="A0AAV2SY70"/>
<sequence>ADFTYKRNNDKNVSLKWVRKLTNNSFHVELNLQSHYEKIPSARVYADASFSKGFKLDAGVEWSKKISLSIEMSKKKIVSNLSTPFPGYENVHGVIEYNLSGKSKSVSLEYERGERKANVDINVTFKSKKEGTLHIEMNTPFENLKHFEIDASWKNRNANVKYTRNDVQYTFNGNADVKSDKTSFDISFTPVGKSPIRIAASYDLKKIIAGTGRAPETLAAFNLEFDGNSMESIVK</sequence>